<gene>
    <name evidence="1" type="ordered locus">BATR1942_01180</name>
</gene>
<evidence type="ECO:0000313" key="1">
    <source>
        <dbReference type="EMBL" id="ADP31194.1"/>
    </source>
</evidence>
<dbReference type="EMBL" id="CP002207">
    <property type="protein sequence ID" value="ADP31194.1"/>
    <property type="molecule type" value="Genomic_DNA"/>
</dbReference>
<name>A0ABM5LTL7_BACA1</name>
<dbReference type="Proteomes" id="UP000006867">
    <property type="component" value="Chromosome"/>
</dbReference>
<protein>
    <submittedName>
        <fullName evidence="1">Uncharacterized protein</fullName>
    </submittedName>
</protein>
<keyword evidence="2" id="KW-1185">Reference proteome</keyword>
<proteinExistence type="predicted"/>
<dbReference type="RefSeq" id="WP_013390430.1">
    <property type="nucleotide sequence ID" value="NC_014639.1"/>
</dbReference>
<accession>A0ABM5LTL7</accession>
<reference evidence="1 2" key="1">
    <citation type="journal article" date="2011" name="Front. Microbiol.">
        <title>Genomic signatures of strain selection and enhancement in Bacillus atrophaeus var. globigii, a historical biowarfare simulant.</title>
        <authorList>
            <person name="Gibbons H.S."/>
            <person name="Broomall S.M."/>
            <person name="McNew L.A."/>
            <person name="Daligault H."/>
            <person name="Chapman C."/>
            <person name="Bruce D."/>
            <person name="Karavis M."/>
            <person name="Krepps M."/>
            <person name="McGregor P.A."/>
            <person name="Hong C."/>
            <person name="Park K.H."/>
            <person name="Akmal A."/>
            <person name="Feldman A."/>
            <person name="Lin J.S."/>
            <person name="Chang W.E."/>
            <person name="Higgs B.W."/>
            <person name="Demirev P."/>
            <person name="Lindquist J."/>
            <person name="Liem A."/>
            <person name="Fochler E."/>
            <person name="Read T.D."/>
            <person name="Tapia R."/>
            <person name="Johnson S."/>
            <person name="Bishop-Lilly K.A."/>
            <person name="Detter C."/>
            <person name="Han C."/>
            <person name="Sozhamannan S."/>
            <person name="Rosenzweig C.N."/>
            <person name="Skowronski E.W."/>
        </authorList>
    </citation>
    <scope>NUCLEOTIDE SEQUENCE [LARGE SCALE GENOMIC DNA]</scope>
    <source>
        <strain evidence="1 2">1942</strain>
    </source>
</reference>
<sequence>MQTTPYPHHSLADSKYLNLPEARFLHWCRNQYGLNKGVLNTIDNWFYDSGIINIASRRIHVLAFLEFAKASGMKSDKHKFMKFGNGGLARKLSEFMESQEKVCS</sequence>
<dbReference type="GeneID" id="92915923"/>
<organism evidence="1 2">
    <name type="scientific">Bacillus atrophaeus (strain 1942)</name>
    <dbReference type="NCBI Taxonomy" id="720555"/>
    <lineage>
        <taxon>Bacteria</taxon>
        <taxon>Bacillati</taxon>
        <taxon>Bacillota</taxon>
        <taxon>Bacilli</taxon>
        <taxon>Bacillales</taxon>
        <taxon>Bacillaceae</taxon>
        <taxon>Bacillus</taxon>
    </lineage>
</organism>
<evidence type="ECO:0000313" key="2">
    <source>
        <dbReference type="Proteomes" id="UP000006867"/>
    </source>
</evidence>